<evidence type="ECO:0000313" key="3">
    <source>
        <dbReference type="Proteomes" id="UP000649232"/>
    </source>
</evidence>
<comment type="caution">
    <text evidence="2">The sequence shown here is derived from an EMBL/GenBank/DDBJ whole genome shotgun (WGS) entry which is preliminary data.</text>
</comment>
<dbReference type="RefSeq" id="WP_198825794.1">
    <property type="nucleotide sequence ID" value="NZ_JAEILT010000037.1"/>
</dbReference>
<dbReference type="InterPro" id="IPR014030">
    <property type="entry name" value="Ketoacyl_synth_N"/>
</dbReference>
<accession>A0ABS0WJ56</accession>
<evidence type="ECO:0000313" key="2">
    <source>
        <dbReference type="EMBL" id="MBJ2138486.1"/>
    </source>
</evidence>
<evidence type="ECO:0000259" key="1">
    <source>
        <dbReference type="Pfam" id="PF13723"/>
    </source>
</evidence>
<organism evidence="2 3">
    <name type="scientific">Paraglaciecola chathamensis</name>
    <dbReference type="NCBI Taxonomy" id="368405"/>
    <lineage>
        <taxon>Bacteria</taxon>
        <taxon>Pseudomonadati</taxon>
        <taxon>Pseudomonadota</taxon>
        <taxon>Gammaproteobacteria</taxon>
        <taxon>Alteromonadales</taxon>
        <taxon>Alteromonadaceae</taxon>
        <taxon>Paraglaciecola</taxon>
    </lineage>
</organism>
<proteinExistence type="predicted"/>
<name>A0ABS0WJ56_9ALTE</name>
<protein>
    <submittedName>
        <fullName evidence="2">Beta-ketoacyl synthase chain length factor</fullName>
    </submittedName>
</protein>
<reference evidence="2 3" key="1">
    <citation type="submission" date="2020-12" db="EMBL/GenBank/DDBJ databases">
        <title>Draft genome sequences of nine environmental bacterial isolates colonizing plastic.</title>
        <authorList>
            <person name="Borre I."/>
            <person name="Sonnenschein E.C."/>
        </authorList>
    </citation>
    <scope>NUCLEOTIDE SEQUENCE [LARGE SCALE GENOMIC DNA]</scope>
    <source>
        <strain evidence="2 3">IB30</strain>
    </source>
</reference>
<dbReference type="EMBL" id="JAEILT010000037">
    <property type="protein sequence ID" value="MBJ2138486.1"/>
    <property type="molecule type" value="Genomic_DNA"/>
</dbReference>
<sequence>MVAFKLEAWTAVAPSLESKSDWQEWLSDPSPIIDNTLNVNLKHIPMMLRRRFNALGKSAMGAIGQLSLEDQTIPCIFASQHGDTHLTLSLLEGIGRQEDMSPTGFSLAVHNAISGLYTIATKNESSVTAISAMQGHIASALFETLSQLQVSERVLCVIYDTQLPELYRPYSQSTDFPYAIAIVFSREHGDSLSLEYTAPLNNIDELSTYESELKAFIAFLLNDSNVFTCSNNGTNWTLKRQPQHVC</sequence>
<dbReference type="Proteomes" id="UP000649232">
    <property type="component" value="Unassembled WGS sequence"/>
</dbReference>
<dbReference type="Pfam" id="PF13723">
    <property type="entry name" value="Ketoacyl-synt_2"/>
    <property type="match status" value="1"/>
</dbReference>
<gene>
    <name evidence="2" type="ORF">JEU11_18690</name>
</gene>
<feature type="domain" description="Beta-ketoacyl synthase-like N-terminal" evidence="1">
    <location>
        <begin position="22"/>
        <end position="237"/>
    </location>
</feature>